<gene>
    <name evidence="1" type="ORF">Airi01_093870</name>
</gene>
<dbReference type="Proteomes" id="UP001165135">
    <property type="component" value="Unassembled WGS sequence"/>
</dbReference>
<organism evidence="1 2">
    <name type="scientific">Actinoallomurus iriomotensis</name>
    <dbReference type="NCBI Taxonomy" id="478107"/>
    <lineage>
        <taxon>Bacteria</taxon>
        <taxon>Bacillati</taxon>
        <taxon>Actinomycetota</taxon>
        <taxon>Actinomycetes</taxon>
        <taxon>Streptosporangiales</taxon>
        <taxon>Thermomonosporaceae</taxon>
        <taxon>Actinoallomurus</taxon>
    </lineage>
</organism>
<dbReference type="RefSeq" id="WP_432705670.1">
    <property type="nucleotide sequence ID" value="NZ_BSTJ01000017.1"/>
</dbReference>
<sequence length="85" mass="9425">MTVRQIVLRHGIQFNANIGSFSAIYAEEDSASGSPEVLVNIAADGEREYVLHPGDTFTVRDQTWKLASVNNPGLHDWTVVLERVD</sequence>
<evidence type="ECO:0000313" key="2">
    <source>
        <dbReference type="Proteomes" id="UP001165135"/>
    </source>
</evidence>
<dbReference type="Pfam" id="PF19944">
    <property type="entry name" value="DUF6406"/>
    <property type="match status" value="1"/>
</dbReference>
<reference evidence="1" key="1">
    <citation type="submission" date="2023-03" db="EMBL/GenBank/DDBJ databases">
        <title>Actinoallomurus iriomotensis NBRC 103681.</title>
        <authorList>
            <person name="Ichikawa N."/>
            <person name="Sato H."/>
            <person name="Tonouchi N."/>
        </authorList>
    </citation>
    <scope>NUCLEOTIDE SEQUENCE</scope>
    <source>
        <strain evidence="1">NBRC 103681</strain>
    </source>
</reference>
<protein>
    <submittedName>
        <fullName evidence="1">Uncharacterized protein</fullName>
    </submittedName>
</protein>
<accession>A0A9W6RSZ4</accession>
<dbReference type="EMBL" id="BSTJ01000017">
    <property type="protein sequence ID" value="GLY81120.1"/>
    <property type="molecule type" value="Genomic_DNA"/>
</dbReference>
<proteinExistence type="predicted"/>
<evidence type="ECO:0000313" key="1">
    <source>
        <dbReference type="EMBL" id="GLY81120.1"/>
    </source>
</evidence>
<dbReference type="InterPro" id="IPR045642">
    <property type="entry name" value="DUF6406"/>
</dbReference>
<name>A0A9W6RSZ4_9ACTN</name>
<dbReference type="AlphaFoldDB" id="A0A9W6RSZ4"/>
<comment type="caution">
    <text evidence="1">The sequence shown here is derived from an EMBL/GenBank/DDBJ whole genome shotgun (WGS) entry which is preliminary data.</text>
</comment>